<dbReference type="InterPro" id="IPR000642">
    <property type="entry name" value="Peptidase_M41"/>
</dbReference>
<dbReference type="InterPro" id="IPR050928">
    <property type="entry name" value="ATP-dep_Zn_Metalloprotease"/>
</dbReference>
<dbReference type="InterPro" id="IPR005936">
    <property type="entry name" value="FtsH"/>
</dbReference>
<evidence type="ECO:0000256" key="13">
    <source>
        <dbReference type="ARBA" id="ARBA00023049"/>
    </source>
</evidence>
<keyword evidence="5" id="KW-0645">Protease</keyword>
<keyword evidence="15" id="KW-0472">Membrane</keyword>
<evidence type="ECO:0000256" key="16">
    <source>
        <dbReference type="ARBA" id="ARBA00048778"/>
    </source>
</evidence>
<dbReference type="Gene3D" id="1.20.58.760">
    <property type="entry name" value="Peptidase M41"/>
    <property type="match status" value="1"/>
</dbReference>
<evidence type="ECO:0000256" key="5">
    <source>
        <dbReference type="ARBA" id="ARBA00022670"/>
    </source>
</evidence>
<evidence type="ECO:0000259" key="18">
    <source>
        <dbReference type="SMART" id="SM00382"/>
    </source>
</evidence>
<keyword evidence="10" id="KW-0862">Zinc</keyword>
<keyword evidence="14" id="KW-0496">Mitochondrion</keyword>
<dbReference type="GO" id="GO:0030163">
    <property type="term" value="P:protein catabolic process"/>
    <property type="evidence" value="ECO:0007669"/>
    <property type="project" value="UniProtKB-ARBA"/>
</dbReference>
<keyword evidence="12" id="KW-1133">Transmembrane helix</keyword>
<dbReference type="PANTHER" id="PTHR43655">
    <property type="entry name" value="ATP-DEPENDENT PROTEASE"/>
    <property type="match status" value="1"/>
</dbReference>
<dbReference type="EMBL" id="CVQH01001558">
    <property type="protein sequence ID" value="CRK03236.1"/>
    <property type="molecule type" value="Genomic_DNA"/>
</dbReference>
<name>A0A0G4KJD7_VERLO</name>
<dbReference type="InterPro" id="IPR041569">
    <property type="entry name" value="AAA_lid_3"/>
</dbReference>
<dbReference type="SUPFAM" id="SSF52540">
    <property type="entry name" value="P-loop containing nucleoside triphosphate hydrolases"/>
    <property type="match status" value="1"/>
</dbReference>
<dbReference type="SUPFAM" id="SSF140990">
    <property type="entry name" value="FtsH protease domain-like"/>
    <property type="match status" value="1"/>
</dbReference>
<evidence type="ECO:0000256" key="6">
    <source>
        <dbReference type="ARBA" id="ARBA00022692"/>
    </source>
</evidence>
<evidence type="ECO:0000313" key="20">
    <source>
        <dbReference type="Proteomes" id="UP000044602"/>
    </source>
</evidence>
<dbReference type="Gene3D" id="3.40.50.300">
    <property type="entry name" value="P-loop containing nucleotide triphosphate hydrolases"/>
    <property type="match status" value="1"/>
</dbReference>
<feature type="region of interest" description="Disordered" evidence="17">
    <location>
        <begin position="1"/>
        <end position="46"/>
    </location>
</feature>
<dbReference type="InterPro" id="IPR011546">
    <property type="entry name" value="Pept_M41_FtsH_extracell"/>
</dbReference>
<dbReference type="InterPro" id="IPR027417">
    <property type="entry name" value="P-loop_NTPase"/>
</dbReference>
<organism evidence="19 20">
    <name type="scientific">Verticillium longisporum</name>
    <name type="common">Verticillium dahliae var. longisporum</name>
    <dbReference type="NCBI Taxonomy" id="100787"/>
    <lineage>
        <taxon>Eukaryota</taxon>
        <taxon>Fungi</taxon>
        <taxon>Dikarya</taxon>
        <taxon>Ascomycota</taxon>
        <taxon>Pezizomycotina</taxon>
        <taxon>Sordariomycetes</taxon>
        <taxon>Hypocreomycetidae</taxon>
        <taxon>Glomerellales</taxon>
        <taxon>Plectosphaerellaceae</taxon>
        <taxon>Verticillium</taxon>
    </lineage>
</organism>
<evidence type="ECO:0000256" key="10">
    <source>
        <dbReference type="ARBA" id="ARBA00022833"/>
    </source>
</evidence>
<keyword evidence="9" id="KW-0378">Hydrolase</keyword>
<evidence type="ECO:0000256" key="17">
    <source>
        <dbReference type="SAM" id="MobiDB-lite"/>
    </source>
</evidence>
<dbReference type="Pfam" id="PF00955">
    <property type="entry name" value="HCO3_cotransp"/>
    <property type="match status" value="1"/>
</dbReference>
<dbReference type="GO" id="GO:0008270">
    <property type="term" value="F:zinc ion binding"/>
    <property type="evidence" value="ECO:0007669"/>
    <property type="project" value="InterPro"/>
</dbReference>
<gene>
    <name evidence="19" type="ORF">BN1708_009625</name>
</gene>
<dbReference type="AlphaFoldDB" id="A0A0G4KJD7"/>
<dbReference type="Gene3D" id="1.10.8.60">
    <property type="match status" value="1"/>
</dbReference>
<dbReference type="GO" id="GO:0016887">
    <property type="term" value="F:ATP hydrolysis activity"/>
    <property type="evidence" value="ECO:0007669"/>
    <property type="project" value="InterPro"/>
</dbReference>
<dbReference type="FunFam" id="1.20.58.760:FF:000003">
    <property type="entry name" value="AFG3-like AAA ATPase 2"/>
    <property type="match status" value="1"/>
</dbReference>
<dbReference type="HAMAP" id="MF_01458">
    <property type="entry name" value="FtsH"/>
    <property type="match status" value="1"/>
</dbReference>
<keyword evidence="8" id="KW-0547">Nucleotide-binding</keyword>
<dbReference type="GO" id="GO:0034982">
    <property type="term" value="P:mitochondrial protein processing"/>
    <property type="evidence" value="ECO:0007669"/>
    <property type="project" value="TreeGrafter"/>
</dbReference>
<feature type="domain" description="AAA+ ATPase" evidence="18">
    <location>
        <begin position="470"/>
        <end position="610"/>
    </location>
</feature>
<dbReference type="Pfam" id="PF06480">
    <property type="entry name" value="FtsH_ext"/>
    <property type="match status" value="1"/>
</dbReference>
<evidence type="ECO:0000256" key="15">
    <source>
        <dbReference type="ARBA" id="ARBA00023136"/>
    </source>
</evidence>
<dbReference type="InterPro" id="IPR037219">
    <property type="entry name" value="Peptidase_M41-like"/>
</dbReference>
<evidence type="ECO:0000256" key="8">
    <source>
        <dbReference type="ARBA" id="ARBA00022741"/>
    </source>
</evidence>
<dbReference type="Pfam" id="PF01434">
    <property type="entry name" value="Peptidase_M41"/>
    <property type="match status" value="1"/>
</dbReference>
<keyword evidence="7" id="KW-0479">Metal-binding</keyword>
<comment type="cofactor">
    <cofactor evidence="1">
        <name>Zn(2+)</name>
        <dbReference type="ChEBI" id="CHEBI:29105"/>
    </cofactor>
</comment>
<dbReference type="InterPro" id="IPR003959">
    <property type="entry name" value="ATPase_AAA_core"/>
</dbReference>
<dbReference type="FunFam" id="3.40.50.300:FF:000001">
    <property type="entry name" value="ATP-dependent zinc metalloprotease FtsH"/>
    <property type="match status" value="1"/>
</dbReference>
<evidence type="ECO:0000256" key="11">
    <source>
        <dbReference type="ARBA" id="ARBA00022840"/>
    </source>
</evidence>
<evidence type="ECO:0000256" key="14">
    <source>
        <dbReference type="ARBA" id="ARBA00023128"/>
    </source>
</evidence>
<dbReference type="GO" id="GO:0004222">
    <property type="term" value="F:metalloendopeptidase activity"/>
    <property type="evidence" value="ECO:0007669"/>
    <property type="project" value="InterPro"/>
</dbReference>
<feature type="region of interest" description="Disordered" evidence="17">
    <location>
        <begin position="882"/>
        <end position="924"/>
    </location>
</feature>
<feature type="region of interest" description="Disordered" evidence="17">
    <location>
        <begin position="203"/>
        <end position="252"/>
    </location>
</feature>
<comment type="catalytic activity">
    <reaction evidence="16">
        <text>ATP + H2O = ADP + phosphate + H(+)</text>
        <dbReference type="Rhea" id="RHEA:13065"/>
        <dbReference type="ChEBI" id="CHEBI:15377"/>
        <dbReference type="ChEBI" id="CHEBI:15378"/>
        <dbReference type="ChEBI" id="CHEBI:30616"/>
        <dbReference type="ChEBI" id="CHEBI:43474"/>
        <dbReference type="ChEBI" id="CHEBI:456216"/>
    </reaction>
    <physiologicalReaction direction="left-to-right" evidence="16">
        <dbReference type="Rhea" id="RHEA:13066"/>
    </physiologicalReaction>
</comment>
<comment type="similarity">
    <text evidence="3">In the C-terminal section; belongs to the peptidase M41 family.</text>
</comment>
<dbReference type="Proteomes" id="UP000044602">
    <property type="component" value="Unassembled WGS sequence"/>
</dbReference>
<evidence type="ECO:0000313" key="19">
    <source>
        <dbReference type="EMBL" id="CRK03236.1"/>
    </source>
</evidence>
<keyword evidence="6" id="KW-0812">Transmembrane</keyword>
<dbReference type="PROSITE" id="PS00674">
    <property type="entry name" value="AAA"/>
    <property type="match status" value="1"/>
</dbReference>
<evidence type="ECO:0000256" key="3">
    <source>
        <dbReference type="ARBA" id="ARBA00010044"/>
    </source>
</evidence>
<keyword evidence="20" id="KW-1185">Reference proteome</keyword>
<dbReference type="InterPro" id="IPR003593">
    <property type="entry name" value="AAA+_ATPase"/>
</dbReference>
<dbReference type="InterPro" id="IPR003960">
    <property type="entry name" value="ATPase_AAA_CS"/>
</dbReference>
<dbReference type="GO" id="GO:0005745">
    <property type="term" value="C:m-AAA complex"/>
    <property type="evidence" value="ECO:0007669"/>
    <property type="project" value="TreeGrafter"/>
</dbReference>
<dbReference type="GO" id="GO:0005524">
    <property type="term" value="F:ATP binding"/>
    <property type="evidence" value="ECO:0007669"/>
    <property type="project" value="UniProtKB-KW"/>
</dbReference>
<keyword evidence="13" id="KW-0482">Metalloprotease</keyword>
<comment type="subcellular location">
    <subcellularLocation>
        <location evidence="2">Mitochondrion membrane</location>
        <topology evidence="2">Multi-pass membrane protein</topology>
    </subcellularLocation>
</comment>
<dbReference type="NCBIfam" id="TIGR01241">
    <property type="entry name" value="FtsH_fam"/>
    <property type="match status" value="1"/>
</dbReference>
<dbReference type="GO" id="GO:0004176">
    <property type="term" value="F:ATP-dependent peptidase activity"/>
    <property type="evidence" value="ECO:0007669"/>
    <property type="project" value="InterPro"/>
</dbReference>
<accession>A0A0G4KJD7</accession>
<dbReference type="Pfam" id="PF17862">
    <property type="entry name" value="AAA_lid_3"/>
    <property type="match status" value="1"/>
</dbReference>
<evidence type="ECO:0000256" key="4">
    <source>
        <dbReference type="ARBA" id="ARBA00010550"/>
    </source>
</evidence>
<dbReference type="GO" id="GO:0006820">
    <property type="term" value="P:monoatomic anion transport"/>
    <property type="evidence" value="ECO:0007669"/>
    <property type="project" value="InterPro"/>
</dbReference>
<reference evidence="19 20" key="1">
    <citation type="submission" date="2015-05" db="EMBL/GenBank/DDBJ databases">
        <authorList>
            <person name="Wang D.B."/>
            <person name="Wang M."/>
        </authorList>
    </citation>
    <scope>NUCLEOTIDE SEQUENCE [LARGE SCALE GENOMIC DNA]</scope>
    <source>
        <strain evidence="19">VL1</strain>
    </source>
</reference>
<comment type="similarity">
    <text evidence="4">In the N-terminal section; belongs to the AAA ATPase family.</text>
</comment>
<evidence type="ECO:0000256" key="1">
    <source>
        <dbReference type="ARBA" id="ARBA00001947"/>
    </source>
</evidence>
<dbReference type="Pfam" id="PF00004">
    <property type="entry name" value="AAA"/>
    <property type="match status" value="1"/>
</dbReference>
<proteinExistence type="inferred from homology"/>
<dbReference type="Gene3D" id="1.10.287.570">
    <property type="entry name" value="Helical hairpin bin"/>
    <property type="match status" value="1"/>
</dbReference>
<feature type="compositionally biased region" description="Pro residues" evidence="17">
    <location>
        <begin position="895"/>
        <end position="912"/>
    </location>
</feature>
<keyword evidence="11" id="KW-0067">ATP-binding</keyword>
<dbReference type="PANTHER" id="PTHR43655:SF2">
    <property type="entry name" value="AFG3 LIKE MATRIX AAA PEPTIDASE SUBUNIT 2, ISOFORM A"/>
    <property type="match status" value="1"/>
</dbReference>
<evidence type="ECO:0000256" key="7">
    <source>
        <dbReference type="ARBA" id="ARBA00022723"/>
    </source>
</evidence>
<sequence length="924" mass="102173">MASASTDDTKMDAADPVPDVPRSVDTGPRSAETEVETPATTSPANNGSGKWWHVRLFRGMINDVRRRAPYYGSDWKDAWDYRVVPATVYMYFANCAASCRAAAQLEKERKDWPLPEGWTYLTEDEMTVLAEFGKNERLPQWMRDDFAHNLESMRVTGAPKELGEMLADRKPGDMTIVEIGKFLRVMSKMANRLAEYETAKELREHGHEDAAKQAGRKESSQEGEQDKKSEQGQKKKKDGKTGDGSGGKDGADAGSPFAKKWFLGRFSTGDLIMAGIVWAVVLPFFESSFFGQQKEITWQEVHKNFLAKGLIKKLTVLSSGKVRVELNQEGAQNAYDGFDQNTQYYFSIGSVQTFEQQLEQAQKELGIPSAERIPVNYASEGGLWQVAMAFGPTILLVGLLMYTTRSLGGRGGGQMFGGFSKSKAKMFNHETAVKVKFSDVAGMDEAKAEIMEFVSFLKAPERFERLGAKIPRGAILSGPPGTGKTLLAKATAGESGVPFFSVSGSEFVEMFVGVGSSRVRDLFASARKNAPCIIFIDEIDAIGRSRQDGNRMGGNDERESTLNQILTEMDGFNTSEQIVVLAGTNRADVLDSALTRPGRFDRHIYIDRPTMKGRQDIFKVHLKKIVTNEDLEHLIGRLSTLTPGFSGADIANVVNESALAAARVNAQSVELIHFEQAIERVIGGLERKSLVLKPEEKRTVAYHEAGHAICGWFFEHADPLLKVSIIPRGKGALGYAQYLPAGDAYLMTVQQLMDRMAMTLGGRVSEELHFPTVTTGASDDFRKVSQMARKMVTEWGMSDKVGPLHFSEDPNQLQKPFSELTAQAIDAEVRSIVDKAYAQCRDLLSSRRTEIGLVAEELLKKEMLTRDDMVRLLGKRPFEDHQDFEKYFGGGSKSAPPPPPAEEAGSPPPEQPLPAFRKVDEAER</sequence>
<evidence type="ECO:0000256" key="9">
    <source>
        <dbReference type="ARBA" id="ARBA00022801"/>
    </source>
</evidence>
<evidence type="ECO:0000256" key="2">
    <source>
        <dbReference type="ARBA" id="ARBA00004225"/>
    </source>
</evidence>
<dbReference type="CDD" id="cd19501">
    <property type="entry name" value="RecA-like_FtsH"/>
    <property type="match status" value="1"/>
</dbReference>
<dbReference type="SMART" id="SM00382">
    <property type="entry name" value="AAA"/>
    <property type="match status" value="1"/>
</dbReference>
<protein>
    <recommendedName>
        <fullName evidence="18">AAA+ ATPase domain-containing protein</fullName>
    </recommendedName>
</protein>
<dbReference type="Gene3D" id="3.40.1690.20">
    <property type="match status" value="1"/>
</dbReference>
<evidence type="ECO:0000256" key="12">
    <source>
        <dbReference type="ARBA" id="ARBA00022989"/>
    </source>
</evidence>
<dbReference type="InterPro" id="IPR011531">
    <property type="entry name" value="HCO3_transpt-like_TM_dom"/>
</dbReference>
<feature type="compositionally biased region" description="Basic and acidic residues" evidence="17">
    <location>
        <begin position="203"/>
        <end position="233"/>
    </location>
</feature>
<dbReference type="STRING" id="100787.A0A0G4KJD7"/>
<dbReference type="FunFam" id="1.10.8.60:FF:000019">
    <property type="entry name" value="AFG3-like AAA ATPase 2"/>
    <property type="match status" value="1"/>
</dbReference>